<organism evidence="1 2">
    <name type="scientific">Vaccinium darrowii</name>
    <dbReference type="NCBI Taxonomy" id="229202"/>
    <lineage>
        <taxon>Eukaryota</taxon>
        <taxon>Viridiplantae</taxon>
        <taxon>Streptophyta</taxon>
        <taxon>Embryophyta</taxon>
        <taxon>Tracheophyta</taxon>
        <taxon>Spermatophyta</taxon>
        <taxon>Magnoliopsida</taxon>
        <taxon>eudicotyledons</taxon>
        <taxon>Gunneridae</taxon>
        <taxon>Pentapetalae</taxon>
        <taxon>asterids</taxon>
        <taxon>Ericales</taxon>
        <taxon>Ericaceae</taxon>
        <taxon>Vaccinioideae</taxon>
        <taxon>Vaccinieae</taxon>
        <taxon>Vaccinium</taxon>
    </lineage>
</organism>
<accession>A0ACB7Y8V7</accession>
<proteinExistence type="predicted"/>
<sequence length="645" mass="70020">MTLSHRVDSEPTQDKQALLAFISQVPHENRLQWNPNASACTWFGVECDATQSSIYALRLPGTALVGSIPSNTLGRLTQLRVLSLRSNRLSGSLPSDFSNLTNLRSLYLQKNNFSGQFPASIPLLPRLNRLDLSNNDFTGSIPFSLSNLTKLTRLFLENNRFSGPLPSLNPPNLVDFNVSNNNLNGSIPSTLSKFQASAFAGNIDLCGAPLQRCTPFFPSPSPSPSEIPVTPSVKKKSKKLSTGAIVGIAVGSAVFVLLLLLLLLCCCRRRRQQQRKSQKVPASAAAAAAAGGAGEAGTSSSKDDLTGSMEAVGGGERNKLVFFDGGVYSFDLEDLLRASAEVLGKGSVGTSYKAVLEEGTTVVVKRLKDVAVSKREFEVVMEGLGRVKHENVVPLRAYYFSKDEKLLVYDFMPAGSLSALLHGSRGSGRTPLDWDNRMKIALSTARGLSHLHVAGKIVHGNIKASNVLLRQNHDGAVSDFGLTPLFGASTPPNRVAGYRAPEVLETRKVTFKSDVYSFGVLLLELLTGKSPNQASLGEEGIDLPRWVQSVVREEWTAEVFDVELMRYHNIEEEMVQLLQIAMACVSTVPDQRPEMVDVVRMMEEINRGGETTDDGLRQSSDEPSKGSDGHTPPQESRTPPREVTP</sequence>
<dbReference type="Proteomes" id="UP000828048">
    <property type="component" value="Chromosome 7"/>
</dbReference>
<name>A0ACB7Y8V7_9ERIC</name>
<keyword evidence="2" id="KW-1185">Reference proteome</keyword>
<dbReference type="EMBL" id="CM037157">
    <property type="protein sequence ID" value="KAH7849494.1"/>
    <property type="molecule type" value="Genomic_DNA"/>
</dbReference>
<protein>
    <submittedName>
        <fullName evidence="1">Uncharacterized protein</fullName>
    </submittedName>
</protein>
<evidence type="ECO:0000313" key="1">
    <source>
        <dbReference type="EMBL" id="KAH7849494.1"/>
    </source>
</evidence>
<evidence type="ECO:0000313" key="2">
    <source>
        <dbReference type="Proteomes" id="UP000828048"/>
    </source>
</evidence>
<gene>
    <name evidence="1" type="ORF">Vadar_018680</name>
</gene>
<reference evidence="1 2" key="1">
    <citation type="journal article" date="2021" name="Hortic Res">
        <title>High-quality reference genome and annotation aids understanding of berry development for evergreen blueberry (Vaccinium darrowii).</title>
        <authorList>
            <person name="Yu J."/>
            <person name="Hulse-Kemp A.M."/>
            <person name="Babiker E."/>
            <person name="Staton M."/>
        </authorList>
    </citation>
    <scope>NUCLEOTIDE SEQUENCE [LARGE SCALE GENOMIC DNA]</scope>
    <source>
        <strain evidence="2">cv. NJ 8807/NJ 8810</strain>
        <tissue evidence="1">Young leaf</tissue>
    </source>
</reference>
<comment type="caution">
    <text evidence="1">The sequence shown here is derived from an EMBL/GenBank/DDBJ whole genome shotgun (WGS) entry which is preliminary data.</text>
</comment>